<protein>
    <submittedName>
        <fullName evidence="2">Uncharacterized protein</fullName>
    </submittedName>
</protein>
<dbReference type="Proteomes" id="UP001220324">
    <property type="component" value="Unassembled WGS sequence"/>
</dbReference>
<comment type="caution">
    <text evidence="2">The sequence shown here is derived from an EMBL/GenBank/DDBJ whole genome shotgun (WGS) entry which is preliminary data.</text>
</comment>
<keyword evidence="3" id="KW-1185">Reference proteome</keyword>
<reference evidence="2 3" key="1">
    <citation type="journal article" date="2023" name="IMA Fungus">
        <title>Comparative genomic study of the Penicillium genus elucidates a diverse pangenome and 15 lateral gene transfer events.</title>
        <authorList>
            <person name="Petersen C."/>
            <person name="Sorensen T."/>
            <person name="Nielsen M.R."/>
            <person name="Sondergaard T.E."/>
            <person name="Sorensen J.L."/>
            <person name="Fitzpatrick D.A."/>
            <person name="Frisvad J.C."/>
            <person name="Nielsen K.L."/>
        </authorList>
    </citation>
    <scope>NUCLEOTIDE SEQUENCE [LARGE SCALE GENOMIC DNA]</scope>
    <source>
        <strain evidence="2 3">IBT 35679</strain>
    </source>
</reference>
<evidence type="ECO:0000313" key="2">
    <source>
        <dbReference type="EMBL" id="KAJ5524343.1"/>
    </source>
</evidence>
<sequence>MEPFEHPQNTNVQSSETTAIESSQFQSLETTDQHATLRIDFKWGNFKSLVSDVNKPDEPLYIIKYKLFSSKQIIYKSASTNDVIGTSSIHMVSIDADYECRGRRDTLVAQKRFKTLYTHRSGFLKNPQGQPAVMTWTGDVGASKWDFVCTDEQQMPVAKFTANLWGVKKIGKIELMGPSSHEEGVRDEMLITGMTLAYCMVVRASNMFNLLGSIFGDPAHDKKYKSEPITATDSRKSTSDSVEFSQVSTAVPNTQTDVRHRQTHASPSTETQG</sequence>
<feature type="region of interest" description="Disordered" evidence="1">
    <location>
        <begin position="1"/>
        <end position="27"/>
    </location>
</feature>
<accession>A0AAD6G987</accession>
<feature type="compositionally biased region" description="Polar residues" evidence="1">
    <location>
        <begin position="7"/>
        <end position="27"/>
    </location>
</feature>
<feature type="compositionally biased region" description="Polar residues" evidence="1">
    <location>
        <begin position="239"/>
        <end position="256"/>
    </location>
</feature>
<evidence type="ECO:0000313" key="3">
    <source>
        <dbReference type="Proteomes" id="UP001220324"/>
    </source>
</evidence>
<feature type="region of interest" description="Disordered" evidence="1">
    <location>
        <begin position="225"/>
        <end position="273"/>
    </location>
</feature>
<organism evidence="2 3">
    <name type="scientific">Penicillium frequentans</name>
    <dbReference type="NCBI Taxonomy" id="3151616"/>
    <lineage>
        <taxon>Eukaryota</taxon>
        <taxon>Fungi</taxon>
        <taxon>Dikarya</taxon>
        <taxon>Ascomycota</taxon>
        <taxon>Pezizomycotina</taxon>
        <taxon>Eurotiomycetes</taxon>
        <taxon>Eurotiomycetidae</taxon>
        <taxon>Eurotiales</taxon>
        <taxon>Aspergillaceae</taxon>
        <taxon>Penicillium</taxon>
    </lineage>
</organism>
<dbReference type="AlphaFoldDB" id="A0AAD6G987"/>
<name>A0AAD6G987_9EURO</name>
<evidence type="ECO:0000256" key="1">
    <source>
        <dbReference type="SAM" id="MobiDB-lite"/>
    </source>
</evidence>
<gene>
    <name evidence="2" type="ORF">N7494_010993</name>
</gene>
<proteinExistence type="predicted"/>
<dbReference type="EMBL" id="JAQIZZ010000008">
    <property type="protein sequence ID" value="KAJ5524343.1"/>
    <property type="molecule type" value="Genomic_DNA"/>
</dbReference>
<feature type="compositionally biased region" description="Polar residues" evidence="1">
    <location>
        <begin position="264"/>
        <end position="273"/>
    </location>
</feature>